<dbReference type="AlphaFoldDB" id="A0AAN6HI57"/>
<feature type="region of interest" description="Disordered" evidence="1">
    <location>
        <begin position="27"/>
        <end position="93"/>
    </location>
</feature>
<proteinExistence type="predicted"/>
<evidence type="ECO:0000313" key="2">
    <source>
        <dbReference type="EMBL" id="KAF5243298.1"/>
    </source>
</evidence>
<sequence>MKLSIKKPITSLKKWYRTTGEKTINKAQTFPIENSHDQDAFNEVDKISDGVESLHDSEDESANTSANTSASISDEVESLHASDDENPYPESPIIYNGGQYFDAEDYFYHDNGKYFEKALRPEKKPKPPQPKIDAYLLNELHIAMHGHKDPEVIQMENYVKAINEQDDAPLKPARP</sequence>
<organism evidence="2 3">
    <name type="scientific">Fusarium austroamericanum</name>
    <dbReference type="NCBI Taxonomy" id="282268"/>
    <lineage>
        <taxon>Eukaryota</taxon>
        <taxon>Fungi</taxon>
        <taxon>Dikarya</taxon>
        <taxon>Ascomycota</taxon>
        <taxon>Pezizomycotina</taxon>
        <taxon>Sordariomycetes</taxon>
        <taxon>Hypocreomycetidae</taxon>
        <taxon>Hypocreales</taxon>
        <taxon>Nectriaceae</taxon>
        <taxon>Fusarium</taxon>
    </lineage>
</organism>
<evidence type="ECO:0000313" key="3">
    <source>
        <dbReference type="Proteomes" id="UP000537989"/>
    </source>
</evidence>
<name>A0AAN6HI57_FUSAU</name>
<protein>
    <submittedName>
        <fullName evidence="2">Uncharacterized protein</fullName>
    </submittedName>
</protein>
<dbReference type="EMBL" id="JAAMOD010000061">
    <property type="protein sequence ID" value="KAF5243298.1"/>
    <property type="molecule type" value="Genomic_DNA"/>
</dbReference>
<evidence type="ECO:0000256" key="1">
    <source>
        <dbReference type="SAM" id="MobiDB-lite"/>
    </source>
</evidence>
<reference evidence="2 3" key="1">
    <citation type="submission" date="2020-02" db="EMBL/GenBank/DDBJ databases">
        <title>Identification and distribution of gene clusters putatively required for synthesis of sphingolipid metabolism inhibitors in phylogenetically diverse species of the filamentous fungus Fusarium.</title>
        <authorList>
            <person name="Kim H.-S."/>
            <person name="Busman M."/>
            <person name="Brown D.W."/>
            <person name="Divon H."/>
            <person name="Uhlig S."/>
            <person name="Proctor R.H."/>
        </authorList>
    </citation>
    <scope>NUCLEOTIDE SEQUENCE [LARGE SCALE GENOMIC DNA]</scope>
    <source>
        <strain evidence="2 3">NRRL 2903</strain>
    </source>
</reference>
<dbReference type="Proteomes" id="UP000537989">
    <property type="component" value="Unassembled WGS sequence"/>
</dbReference>
<keyword evidence="3" id="KW-1185">Reference proteome</keyword>
<feature type="compositionally biased region" description="Basic and acidic residues" evidence="1">
    <location>
        <begin position="34"/>
        <end position="56"/>
    </location>
</feature>
<comment type="caution">
    <text evidence="2">The sequence shown here is derived from an EMBL/GenBank/DDBJ whole genome shotgun (WGS) entry which is preliminary data.</text>
</comment>
<feature type="compositionally biased region" description="Low complexity" evidence="1">
    <location>
        <begin position="62"/>
        <end position="71"/>
    </location>
</feature>
<gene>
    <name evidence="2" type="ORF">FAUST_2866</name>
</gene>
<accession>A0AAN6HI57</accession>